<dbReference type="CDD" id="cd01174">
    <property type="entry name" value="ribokinase"/>
    <property type="match status" value="1"/>
</dbReference>
<gene>
    <name evidence="12" type="primary">rbsK</name>
    <name evidence="14" type="ORF">PL75_03670</name>
</gene>
<evidence type="ECO:0000256" key="2">
    <source>
        <dbReference type="ARBA" id="ARBA00012035"/>
    </source>
</evidence>
<keyword evidence="9 12" id="KW-0460">Magnesium</keyword>
<feature type="binding site" evidence="12">
    <location>
        <begin position="42"/>
        <end position="46"/>
    </location>
    <ligand>
        <name>substrate</name>
    </ligand>
</feature>
<feature type="binding site" evidence="12">
    <location>
        <position position="280"/>
    </location>
    <ligand>
        <name>K(+)</name>
        <dbReference type="ChEBI" id="CHEBI:29103"/>
    </ligand>
</feature>
<feature type="binding site" evidence="12">
    <location>
        <position position="282"/>
    </location>
    <ligand>
        <name>K(+)</name>
        <dbReference type="ChEBI" id="CHEBI:29103"/>
    </ligand>
</feature>
<evidence type="ECO:0000259" key="13">
    <source>
        <dbReference type="Pfam" id="PF00294"/>
    </source>
</evidence>
<name>A0A0J0YT45_9NEIS</name>
<feature type="binding site" evidence="12">
    <location>
        <position position="277"/>
    </location>
    <ligand>
        <name>K(+)</name>
        <dbReference type="ChEBI" id="CHEBI:29103"/>
    </ligand>
</feature>
<keyword evidence="12" id="KW-0963">Cytoplasm</keyword>
<evidence type="ECO:0000256" key="3">
    <source>
        <dbReference type="ARBA" id="ARBA00016943"/>
    </source>
</evidence>
<keyword evidence="7 12" id="KW-0418">Kinase</keyword>
<feature type="domain" description="Carbohydrate kinase PfkB" evidence="13">
    <location>
        <begin position="6"/>
        <end position="289"/>
    </location>
</feature>
<dbReference type="InterPro" id="IPR011611">
    <property type="entry name" value="PfkB_dom"/>
</dbReference>
<dbReference type="EC" id="2.7.1.15" evidence="2 12"/>
<evidence type="ECO:0000256" key="7">
    <source>
        <dbReference type="ARBA" id="ARBA00022777"/>
    </source>
</evidence>
<dbReference type="Proteomes" id="UP000036027">
    <property type="component" value="Unassembled WGS sequence"/>
</dbReference>
<dbReference type="STRING" id="1470200.PL75_03670"/>
<comment type="subunit">
    <text evidence="12">Homodimer.</text>
</comment>
<organism evidence="14 15">
    <name type="scientific">Neisseria arctica</name>
    <dbReference type="NCBI Taxonomy" id="1470200"/>
    <lineage>
        <taxon>Bacteria</taxon>
        <taxon>Pseudomonadati</taxon>
        <taxon>Pseudomonadota</taxon>
        <taxon>Betaproteobacteria</taxon>
        <taxon>Neisseriales</taxon>
        <taxon>Neisseriaceae</taxon>
        <taxon>Neisseria</taxon>
    </lineage>
</organism>
<evidence type="ECO:0000256" key="8">
    <source>
        <dbReference type="ARBA" id="ARBA00022840"/>
    </source>
</evidence>
<dbReference type="AlphaFoldDB" id="A0A0J0YT45"/>
<dbReference type="GO" id="GO:0019303">
    <property type="term" value="P:D-ribose catabolic process"/>
    <property type="evidence" value="ECO:0007669"/>
    <property type="project" value="UniProtKB-UniRule"/>
</dbReference>
<dbReference type="Pfam" id="PF00294">
    <property type="entry name" value="PfkB"/>
    <property type="match status" value="1"/>
</dbReference>
<dbReference type="InterPro" id="IPR029056">
    <property type="entry name" value="Ribokinase-like"/>
</dbReference>
<feature type="binding site" evidence="12">
    <location>
        <position position="249"/>
    </location>
    <ligand>
        <name>substrate</name>
    </ligand>
</feature>
<dbReference type="GO" id="GO:0004747">
    <property type="term" value="F:ribokinase activity"/>
    <property type="evidence" value="ECO:0007669"/>
    <property type="project" value="UniProtKB-UniRule"/>
</dbReference>
<dbReference type="InterPro" id="IPR002139">
    <property type="entry name" value="Ribo/fructo_kinase"/>
</dbReference>
<evidence type="ECO:0000313" key="15">
    <source>
        <dbReference type="Proteomes" id="UP000036027"/>
    </source>
</evidence>
<dbReference type="PRINTS" id="PR00990">
    <property type="entry name" value="RIBOKINASE"/>
</dbReference>
<feature type="binding site" evidence="12">
    <location>
        <position position="186"/>
    </location>
    <ligand>
        <name>ATP</name>
        <dbReference type="ChEBI" id="CHEBI:30616"/>
    </ligand>
</feature>
<dbReference type="PANTHER" id="PTHR10584">
    <property type="entry name" value="SUGAR KINASE"/>
    <property type="match status" value="1"/>
</dbReference>
<feature type="binding site" evidence="12">
    <location>
        <begin position="248"/>
        <end position="249"/>
    </location>
    <ligand>
        <name>ATP</name>
        <dbReference type="ChEBI" id="CHEBI:30616"/>
    </ligand>
</feature>
<dbReference type="InterPro" id="IPR011877">
    <property type="entry name" value="Ribokinase"/>
</dbReference>
<dbReference type="PROSITE" id="PS00584">
    <property type="entry name" value="PFKB_KINASES_2"/>
    <property type="match status" value="1"/>
</dbReference>
<sequence length="302" mass="31476">MTTSCKITVVGSINMDLVTRSSRFPTVGETLLGEGFNQFMGGKGANQAVAAARLGAQVDLIGAVGDDSFGQELLANLRKEGVNTEGVKTVTGQSSGLANITVAENDNHIIVISGANFCLTPADIEANEHRIAAADVVMSQLEIPADCVLATAKLAAKHGKPFILNPAPAQKLPQELLQLVTALTPNAYELAISLGLPENTAAETLISQTPCPVIMTRGSEGAMYVDENREIRSQATYCVTPVDTTGAGDTFNGALAVFWQHDLAKAVKYACAAAALSVTKAGAQSGMPTAVELNDFLAKQSQ</sequence>
<feature type="active site" description="Proton acceptor" evidence="12">
    <location>
        <position position="249"/>
    </location>
</feature>
<dbReference type="InterPro" id="IPR002173">
    <property type="entry name" value="Carboh/pur_kinase_PfkB_CS"/>
</dbReference>
<dbReference type="RefSeq" id="WP_047760558.1">
    <property type="nucleotide sequence ID" value="NZ_CP091510.1"/>
</dbReference>
<dbReference type="GO" id="GO:0005524">
    <property type="term" value="F:ATP binding"/>
    <property type="evidence" value="ECO:0007669"/>
    <property type="project" value="UniProtKB-UniRule"/>
</dbReference>
<evidence type="ECO:0000256" key="6">
    <source>
        <dbReference type="ARBA" id="ARBA00022741"/>
    </source>
</evidence>
<feature type="binding site" evidence="12">
    <location>
        <begin position="14"/>
        <end position="16"/>
    </location>
    <ligand>
        <name>substrate</name>
    </ligand>
</feature>
<keyword evidence="11 12" id="KW-0119">Carbohydrate metabolism</keyword>
<feature type="binding site" evidence="12">
    <location>
        <position position="245"/>
    </location>
    <ligand>
        <name>K(+)</name>
        <dbReference type="ChEBI" id="CHEBI:29103"/>
    </ligand>
</feature>
<evidence type="ECO:0000256" key="12">
    <source>
        <dbReference type="HAMAP-Rule" id="MF_01987"/>
    </source>
</evidence>
<dbReference type="NCBIfam" id="TIGR02152">
    <property type="entry name" value="D_ribokin_bact"/>
    <property type="match status" value="1"/>
</dbReference>
<comment type="catalytic activity">
    <reaction evidence="12">
        <text>D-ribose + ATP = D-ribose 5-phosphate + ADP + H(+)</text>
        <dbReference type="Rhea" id="RHEA:13697"/>
        <dbReference type="ChEBI" id="CHEBI:15378"/>
        <dbReference type="ChEBI" id="CHEBI:30616"/>
        <dbReference type="ChEBI" id="CHEBI:47013"/>
        <dbReference type="ChEBI" id="CHEBI:78346"/>
        <dbReference type="ChEBI" id="CHEBI:456216"/>
        <dbReference type="EC" id="2.7.1.15"/>
    </reaction>
</comment>
<dbReference type="EMBL" id="JTDO01000004">
    <property type="protein sequence ID" value="KLT73325.1"/>
    <property type="molecule type" value="Genomic_DNA"/>
</dbReference>
<dbReference type="SUPFAM" id="SSF53613">
    <property type="entry name" value="Ribokinase-like"/>
    <property type="match status" value="1"/>
</dbReference>
<evidence type="ECO:0000313" key="14">
    <source>
        <dbReference type="EMBL" id="KLT73325.1"/>
    </source>
</evidence>
<keyword evidence="4 12" id="KW-0808">Transferase</keyword>
<comment type="similarity">
    <text evidence="1">Belongs to the carbohydrate kinase pfkB family.</text>
</comment>
<feature type="binding site" evidence="12">
    <location>
        <begin position="216"/>
        <end position="221"/>
    </location>
    <ligand>
        <name>ATP</name>
        <dbReference type="ChEBI" id="CHEBI:30616"/>
    </ligand>
</feature>
<keyword evidence="6 12" id="KW-0547">Nucleotide-binding</keyword>
<comment type="cofactor">
    <cofactor evidence="12">
        <name>Mg(2+)</name>
        <dbReference type="ChEBI" id="CHEBI:18420"/>
    </cofactor>
    <text evidence="12">Requires a divalent cation, most likely magnesium in vivo, as an electrophilic catalyst to aid phosphoryl group transfer. It is the chelate of the metal and the nucleotide that is the actual substrate.</text>
</comment>
<comment type="function">
    <text evidence="12">Catalyzes the phosphorylation of ribose at O-5 in a reaction requiring ATP and magnesium. The resulting D-ribose-5-phosphate can then be used either for sythesis of nucleotides, histidine, and tryptophan, or as a component of the pentose phosphate pathway.</text>
</comment>
<evidence type="ECO:0000256" key="9">
    <source>
        <dbReference type="ARBA" id="ARBA00022842"/>
    </source>
</evidence>
<keyword evidence="5 12" id="KW-0479">Metal-binding</keyword>
<dbReference type="PATRIC" id="fig|1470200.3.peg.1852"/>
<dbReference type="Gene3D" id="3.40.1190.20">
    <property type="match status" value="1"/>
</dbReference>
<comment type="caution">
    <text evidence="14">The sequence shown here is derived from an EMBL/GenBank/DDBJ whole genome shotgun (WGS) entry which is preliminary data.</text>
</comment>
<comment type="caution">
    <text evidence="12">Lacks conserved residue(s) required for the propagation of feature annotation.</text>
</comment>
<comment type="activity regulation">
    <text evidence="12">Activated by a monovalent cation that binds near, but not in, the active site. The most likely occupant of the site in vivo is potassium. Ion binding induces a conformational change that may alter substrate affinity.</text>
</comment>
<comment type="pathway">
    <text evidence="12">Carbohydrate metabolism; D-ribose degradation; D-ribose 5-phosphate from beta-D-ribopyranose: step 2/2.</text>
</comment>
<dbReference type="PANTHER" id="PTHR10584:SF166">
    <property type="entry name" value="RIBOKINASE"/>
    <property type="match status" value="1"/>
</dbReference>
<feature type="binding site" evidence="12">
    <location>
        <position position="243"/>
    </location>
    <ligand>
        <name>K(+)</name>
        <dbReference type="ChEBI" id="CHEBI:29103"/>
    </ligand>
</feature>
<comment type="subcellular location">
    <subcellularLocation>
        <location evidence="12">Cytoplasm</location>
    </subcellularLocation>
</comment>
<evidence type="ECO:0000256" key="5">
    <source>
        <dbReference type="ARBA" id="ARBA00022723"/>
    </source>
</evidence>
<evidence type="ECO:0000256" key="10">
    <source>
        <dbReference type="ARBA" id="ARBA00022958"/>
    </source>
</evidence>
<dbReference type="GO" id="GO:0046872">
    <property type="term" value="F:metal ion binding"/>
    <property type="evidence" value="ECO:0007669"/>
    <property type="project" value="UniProtKB-KW"/>
</dbReference>
<keyword evidence="15" id="KW-1185">Reference proteome</keyword>
<dbReference type="OrthoDB" id="9775849at2"/>
<evidence type="ECO:0000256" key="1">
    <source>
        <dbReference type="ARBA" id="ARBA00005380"/>
    </source>
</evidence>
<evidence type="ECO:0000256" key="11">
    <source>
        <dbReference type="ARBA" id="ARBA00023277"/>
    </source>
</evidence>
<comment type="similarity">
    <text evidence="12">Belongs to the carbohydrate kinase PfkB family. Ribokinase subfamily.</text>
</comment>
<feature type="binding site" evidence="12">
    <location>
        <position position="142"/>
    </location>
    <ligand>
        <name>substrate</name>
    </ligand>
</feature>
<keyword evidence="8 12" id="KW-0067">ATP-binding</keyword>
<dbReference type="UniPathway" id="UPA00916">
    <property type="reaction ID" value="UER00889"/>
</dbReference>
<protein>
    <recommendedName>
        <fullName evidence="3 12">Ribokinase</fullName>
        <shortName evidence="12">RK</shortName>
        <ecNumber evidence="2 12">2.7.1.15</ecNumber>
    </recommendedName>
</protein>
<proteinExistence type="inferred from homology"/>
<accession>A0A0J0YT45</accession>
<reference evidence="14 15" key="1">
    <citation type="submission" date="2014-11" db="EMBL/GenBank/DDBJ databases">
        <title>Genome of a novel goose pathogen.</title>
        <authorList>
            <person name="Hansen C.M."/>
            <person name="Hueffer K."/>
            <person name="Choi S.C."/>
        </authorList>
    </citation>
    <scope>NUCLEOTIDE SEQUENCE [LARGE SCALE GENOMIC DNA]</scope>
    <source>
        <strain evidence="14 15">KH1503</strain>
    </source>
</reference>
<dbReference type="GO" id="GO:0005829">
    <property type="term" value="C:cytosol"/>
    <property type="evidence" value="ECO:0007669"/>
    <property type="project" value="TreeGrafter"/>
</dbReference>
<keyword evidence="10 12" id="KW-0630">Potassium</keyword>
<evidence type="ECO:0000256" key="4">
    <source>
        <dbReference type="ARBA" id="ARBA00022679"/>
    </source>
</evidence>
<dbReference type="HAMAP" id="MF_01987">
    <property type="entry name" value="Ribokinase"/>
    <property type="match status" value="1"/>
</dbReference>